<dbReference type="InterPro" id="IPR001680">
    <property type="entry name" value="WD40_rpt"/>
</dbReference>
<keyword evidence="2" id="KW-0833">Ubl conjugation pathway</keyword>
<proteinExistence type="inferred from homology"/>
<reference evidence="5 6" key="1">
    <citation type="submission" date="2021-06" db="EMBL/GenBank/DDBJ databases">
        <authorList>
            <person name="Palmer J.M."/>
        </authorList>
    </citation>
    <scope>NUCLEOTIDE SEQUENCE [LARGE SCALE GENOMIC DNA]</scope>
    <source>
        <strain evidence="5 6">GA_2019</strain>
        <tissue evidence="5">Muscle</tissue>
    </source>
</reference>
<dbReference type="InterPro" id="IPR036322">
    <property type="entry name" value="WD40_repeat_dom_sf"/>
</dbReference>
<dbReference type="Pfam" id="PF00400">
    <property type="entry name" value="WD40"/>
    <property type="match status" value="1"/>
</dbReference>
<dbReference type="Gene3D" id="2.130.10.10">
    <property type="entry name" value="YVTN repeat-like/Quinoprotein amine dehydrogenase"/>
    <property type="match status" value="1"/>
</dbReference>
<comment type="similarity">
    <text evidence="3">Belongs to the WD repeat cdt2 family.</text>
</comment>
<name>A0ABV0PYU4_9TELE</name>
<dbReference type="EMBL" id="JAHRIO010091135">
    <property type="protein sequence ID" value="MEQ2188496.1"/>
    <property type="molecule type" value="Genomic_DNA"/>
</dbReference>
<evidence type="ECO:0000256" key="2">
    <source>
        <dbReference type="ARBA" id="ARBA00022786"/>
    </source>
</evidence>
<keyword evidence="6" id="KW-1185">Reference proteome</keyword>
<protein>
    <submittedName>
        <fullName evidence="5">Uncharacterized protein</fullName>
    </submittedName>
</protein>
<evidence type="ECO:0000256" key="3">
    <source>
        <dbReference type="ARBA" id="ARBA00038344"/>
    </source>
</evidence>
<sequence>MLKGHQLIPLSSLLGGYQCVRHDEHISYGNTGDSVPPFGLTFSSEWLAHENAVFDIAWVPGEPQLVGENSSLIFKQGFQKLFADYTLATLAVFSGHQNSSFYVKSTISPDDQFLASGSSDNHTYIWKISDPQHPPMMLQGHNEEVTSVAWCPTDFTKVSQHILTGFLLAALPLPSNTTSTNRPIPVPVHQITPTSIRQWLSSTHESQSQVLRPCPLSPVSSSSPTERRAKRRLETGESSPSGCEDIAQCESVSELYPAGKRSCVLFDVCSPSQESSGQTDCHTESSQSITSMQAGKENCSPRAGNWLSEMGKNIKQSQGGPSAHKKRDGKTPTSSVSIEIPGLVVNSHSYSAFRLFSFFLASRNKTSCHGLLQQPMTGSLVQL</sequence>
<feature type="region of interest" description="Disordered" evidence="4">
    <location>
        <begin position="206"/>
        <end position="244"/>
    </location>
</feature>
<comment type="caution">
    <text evidence="5">The sequence shown here is derived from an EMBL/GenBank/DDBJ whole genome shotgun (WGS) entry which is preliminary data.</text>
</comment>
<dbReference type="SUPFAM" id="SSF50978">
    <property type="entry name" value="WD40 repeat-like"/>
    <property type="match status" value="1"/>
</dbReference>
<feature type="compositionally biased region" description="Low complexity" evidence="4">
    <location>
        <begin position="213"/>
        <end position="224"/>
    </location>
</feature>
<gene>
    <name evidence="5" type="ORF">GOODEAATRI_015705</name>
</gene>
<evidence type="ECO:0000256" key="1">
    <source>
        <dbReference type="ARBA" id="ARBA00004906"/>
    </source>
</evidence>
<evidence type="ECO:0000313" key="5">
    <source>
        <dbReference type="EMBL" id="MEQ2188496.1"/>
    </source>
</evidence>
<comment type="pathway">
    <text evidence="1">Protein modification; protein ubiquitination.</text>
</comment>
<feature type="compositionally biased region" description="Polar residues" evidence="4">
    <location>
        <begin position="275"/>
        <end position="293"/>
    </location>
</feature>
<dbReference type="InterPro" id="IPR051865">
    <property type="entry name" value="WD-repeat_CDT2_adapter"/>
</dbReference>
<dbReference type="Proteomes" id="UP001476798">
    <property type="component" value="Unassembled WGS sequence"/>
</dbReference>
<dbReference type="PANTHER" id="PTHR22852">
    <property type="entry name" value="LETHAL 2 DENTICLELESS PROTEIN RETINOIC ACID-REGULATED NUCLEAR MATRIX-ASSOCIATED PROTEIN"/>
    <property type="match status" value="1"/>
</dbReference>
<dbReference type="PANTHER" id="PTHR22852:SF0">
    <property type="entry name" value="DENTICLELESS PROTEIN HOMOLOG"/>
    <property type="match status" value="1"/>
</dbReference>
<evidence type="ECO:0000256" key="4">
    <source>
        <dbReference type="SAM" id="MobiDB-lite"/>
    </source>
</evidence>
<dbReference type="InterPro" id="IPR015943">
    <property type="entry name" value="WD40/YVTN_repeat-like_dom_sf"/>
</dbReference>
<evidence type="ECO:0000313" key="6">
    <source>
        <dbReference type="Proteomes" id="UP001476798"/>
    </source>
</evidence>
<feature type="region of interest" description="Disordered" evidence="4">
    <location>
        <begin position="275"/>
        <end position="335"/>
    </location>
</feature>
<organism evidence="5 6">
    <name type="scientific">Goodea atripinnis</name>
    <dbReference type="NCBI Taxonomy" id="208336"/>
    <lineage>
        <taxon>Eukaryota</taxon>
        <taxon>Metazoa</taxon>
        <taxon>Chordata</taxon>
        <taxon>Craniata</taxon>
        <taxon>Vertebrata</taxon>
        <taxon>Euteleostomi</taxon>
        <taxon>Actinopterygii</taxon>
        <taxon>Neopterygii</taxon>
        <taxon>Teleostei</taxon>
        <taxon>Neoteleostei</taxon>
        <taxon>Acanthomorphata</taxon>
        <taxon>Ovalentaria</taxon>
        <taxon>Atherinomorphae</taxon>
        <taxon>Cyprinodontiformes</taxon>
        <taxon>Goodeidae</taxon>
        <taxon>Goodea</taxon>
    </lineage>
</organism>
<accession>A0ABV0PYU4</accession>